<sequence>MRAEVRAKDLWRSARRATRLLLPPRPALISLEGKILASAWALAALTTLSVALAQGVRMFLFSALAVLFGTLAALWMLDGLARR</sequence>
<dbReference type="RefSeq" id="WP_310032409.1">
    <property type="nucleotide sequence ID" value="NZ_JAVDRL010000007.1"/>
</dbReference>
<organism evidence="2 3">
    <name type="scientific">Caulobacter rhizosphaerae</name>
    <dbReference type="NCBI Taxonomy" id="2010972"/>
    <lineage>
        <taxon>Bacteria</taxon>
        <taxon>Pseudomonadati</taxon>
        <taxon>Pseudomonadota</taxon>
        <taxon>Alphaproteobacteria</taxon>
        <taxon>Caulobacterales</taxon>
        <taxon>Caulobacteraceae</taxon>
        <taxon>Caulobacter</taxon>
    </lineage>
</organism>
<evidence type="ECO:0000313" key="2">
    <source>
        <dbReference type="EMBL" id="MDR6532060.1"/>
    </source>
</evidence>
<dbReference type="EMBL" id="JAVDRL010000007">
    <property type="protein sequence ID" value="MDR6532060.1"/>
    <property type="molecule type" value="Genomic_DNA"/>
</dbReference>
<accession>A0ABU1N0T5</accession>
<protein>
    <submittedName>
        <fullName evidence="2">Uncharacterized protein</fullName>
    </submittedName>
</protein>
<gene>
    <name evidence="2" type="ORF">J2800_002813</name>
</gene>
<keyword evidence="1" id="KW-0472">Membrane</keyword>
<keyword evidence="1" id="KW-1133">Transmembrane helix</keyword>
<evidence type="ECO:0000313" key="3">
    <source>
        <dbReference type="Proteomes" id="UP001262754"/>
    </source>
</evidence>
<evidence type="ECO:0000256" key="1">
    <source>
        <dbReference type="SAM" id="Phobius"/>
    </source>
</evidence>
<reference evidence="2 3" key="1">
    <citation type="submission" date="2023-07" db="EMBL/GenBank/DDBJ databases">
        <title>Sorghum-associated microbial communities from plants grown in Nebraska, USA.</title>
        <authorList>
            <person name="Schachtman D."/>
        </authorList>
    </citation>
    <scope>NUCLEOTIDE SEQUENCE [LARGE SCALE GENOMIC DNA]</scope>
    <source>
        <strain evidence="2 3">DS2154</strain>
    </source>
</reference>
<name>A0ABU1N0T5_9CAUL</name>
<comment type="caution">
    <text evidence="2">The sequence shown here is derived from an EMBL/GenBank/DDBJ whole genome shotgun (WGS) entry which is preliminary data.</text>
</comment>
<keyword evidence="1" id="KW-0812">Transmembrane</keyword>
<proteinExistence type="predicted"/>
<dbReference type="Proteomes" id="UP001262754">
    <property type="component" value="Unassembled WGS sequence"/>
</dbReference>
<feature type="transmembrane region" description="Helical" evidence="1">
    <location>
        <begin position="59"/>
        <end position="77"/>
    </location>
</feature>
<keyword evidence="3" id="KW-1185">Reference proteome</keyword>